<evidence type="ECO:0000256" key="1">
    <source>
        <dbReference type="ARBA" id="ARBA00016056"/>
    </source>
</evidence>
<evidence type="ECO:0000259" key="3">
    <source>
        <dbReference type="Pfam" id="PF02221"/>
    </source>
</evidence>
<dbReference type="RefSeq" id="XP_001224093.1">
    <property type="nucleotide sequence ID" value="XM_001224092.1"/>
</dbReference>
<dbReference type="GeneID" id="4392945"/>
<proteinExistence type="predicted"/>
<accession>Q2H017</accession>
<evidence type="ECO:0000256" key="2">
    <source>
        <dbReference type="SAM" id="SignalP"/>
    </source>
</evidence>
<dbReference type="Pfam" id="PF02221">
    <property type="entry name" value="E1_DerP2_DerF2"/>
    <property type="match status" value="1"/>
</dbReference>
<name>Q2H017_CHAGB</name>
<dbReference type="InterPro" id="IPR003172">
    <property type="entry name" value="ML_dom"/>
</dbReference>
<keyword evidence="2" id="KW-0732">Signal</keyword>
<reference evidence="5" key="1">
    <citation type="journal article" date="2015" name="Genome Announc.">
        <title>Draft genome sequence of the cellulolytic fungus Chaetomium globosum.</title>
        <authorList>
            <person name="Cuomo C.A."/>
            <person name="Untereiner W.A."/>
            <person name="Ma L.-J."/>
            <person name="Grabherr M."/>
            <person name="Birren B.W."/>
        </authorList>
    </citation>
    <scope>NUCLEOTIDE SEQUENCE [LARGE SCALE GENOMIC DNA]</scope>
    <source>
        <strain evidence="5">ATCC 6205 / CBS 148.51 / DSM 1962 / NBRC 6347 / NRRL 1970</strain>
    </source>
</reference>
<dbReference type="SUPFAM" id="SSF81296">
    <property type="entry name" value="E set domains"/>
    <property type="match status" value="1"/>
</dbReference>
<dbReference type="VEuPathDB" id="FungiDB:CHGG_04879"/>
<gene>
    <name evidence="4" type="ORF">CHGG_04879</name>
</gene>
<dbReference type="AlphaFoldDB" id="Q2H017"/>
<dbReference type="OMA" id="CELASNY"/>
<dbReference type="OrthoDB" id="6409159at2759"/>
<dbReference type="InParanoid" id="Q2H017"/>
<feature type="chain" id="PRO_5004208786" description="Phosphatidylglycerol/phosphatidylinositol transfer protein" evidence="2">
    <location>
        <begin position="17"/>
        <end position="157"/>
    </location>
</feature>
<organism evidence="4 5">
    <name type="scientific">Chaetomium globosum (strain ATCC 6205 / CBS 148.51 / DSM 1962 / NBRC 6347 / NRRL 1970)</name>
    <name type="common">Soil fungus</name>
    <dbReference type="NCBI Taxonomy" id="306901"/>
    <lineage>
        <taxon>Eukaryota</taxon>
        <taxon>Fungi</taxon>
        <taxon>Dikarya</taxon>
        <taxon>Ascomycota</taxon>
        <taxon>Pezizomycotina</taxon>
        <taxon>Sordariomycetes</taxon>
        <taxon>Sordariomycetidae</taxon>
        <taxon>Sordariales</taxon>
        <taxon>Chaetomiaceae</taxon>
        <taxon>Chaetomium</taxon>
    </lineage>
</organism>
<dbReference type="STRING" id="306901.Q2H017"/>
<dbReference type="Proteomes" id="UP000001056">
    <property type="component" value="Unassembled WGS sequence"/>
</dbReference>
<protein>
    <recommendedName>
        <fullName evidence="1">Phosphatidylglycerol/phosphatidylinositol transfer protein</fullName>
    </recommendedName>
</protein>
<dbReference type="HOGENOM" id="CLU_097982_0_0_1"/>
<evidence type="ECO:0000313" key="5">
    <source>
        <dbReference type="Proteomes" id="UP000001056"/>
    </source>
</evidence>
<dbReference type="EMBL" id="CH408032">
    <property type="protein sequence ID" value="EAQ88260.1"/>
    <property type="molecule type" value="Genomic_DNA"/>
</dbReference>
<feature type="signal peptide" evidence="2">
    <location>
        <begin position="1"/>
        <end position="16"/>
    </location>
</feature>
<dbReference type="InterPro" id="IPR014756">
    <property type="entry name" value="Ig_E-set"/>
</dbReference>
<sequence>MRFSPIILALAVSAAARNVFRTGGQSLVKRDGDDLRVPGESPLEFCDADRDHDLLTIDKVDLSPNPPLPLVSSSFAAARASSSPPAARRRKRSKLGAYVLIVVKYGYIQLLKTTADLCEQLGNVDLECPIKPGKLKITKAVDMPKAIPPVQIPILWH</sequence>
<keyword evidence="5" id="KW-1185">Reference proteome</keyword>
<dbReference type="eggNOG" id="KOG4680">
    <property type="taxonomic scope" value="Eukaryota"/>
</dbReference>
<feature type="domain" description="MD-2-related lipid-recognition" evidence="3">
    <location>
        <begin position="41"/>
        <end position="156"/>
    </location>
</feature>
<evidence type="ECO:0000313" key="4">
    <source>
        <dbReference type="EMBL" id="EAQ88260.1"/>
    </source>
</evidence>
<dbReference type="FunCoup" id="Q2H017">
    <property type="interactions" value="92"/>
</dbReference>